<gene>
    <name evidence="7" type="ORF">GGR04_003683</name>
</gene>
<dbReference type="AlphaFoldDB" id="A0A7W6H757"/>
<proteinExistence type="predicted"/>
<feature type="transmembrane region" description="Helical" evidence="6">
    <location>
        <begin position="42"/>
        <end position="65"/>
    </location>
</feature>
<dbReference type="GO" id="GO:0015171">
    <property type="term" value="F:amino acid transmembrane transporter activity"/>
    <property type="evidence" value="ECO:0007669"/>
    <property type="project" value="TreeGrafter"/>
</dbReference>
<dbReference type="Pfam" id="PF01810">
    <property type="entry name" value="LysE"/>
    <property type="match status" value="1"/>
</dbReference>
<dbReference type="RefSeq" id="WP_183201322.1">
    <property type="nucleotide sequence ID" value="NZ_JACIEK010000012.1"/>
</dbReference>
<evidence type="ECO:0000256" key="2">
    <source>
        <dbReference type="ARBA" id="ARBA00022475"/>
    </source>
</evidence>
<protein>
    <submittedName>
        <fullName evidence="7">L-lysine exporter family protein LysE/ArgO</fullName>
    </submittedName>
</protein>
<evidence type="ECO:0000313" key="8">
    <source>
        <dbReference type="Proteomes" id="UP000542776"/>
    </source>
</evidence>
<feature type="transmembrane region" description="Helical" evidence="6">
    <location>
        <begin position="187"/>
        <end position="205"/>
    </location>
</feature>
<keyword evidence="2" id="KW-1003">Cell membrane</keyword>
<accession>A0A7W6H757</accession>
<dbReference type="PANTHER" id="PTHR30086:SF20">
    <property type="entry name" value="ARGININE EXPORTER PROTEIN ARGO-RELATED"/>
    <property type="match status" value="1"/>
</dbReference>
<evidence type="ECO:0000256" key="4">
    <source>
        <dbReference type="ARBA" id="ARBA00022989"/>
    </source>
</evidence>
<keyword evidence="5 6" id="KW-0472">Membrane</keyword>
<dbReference type="Proteomes" id="UP000542776">
    <property type="component" value="Unassembled WGS sequence"/>
</dbReference>
<comment type="caution">
    <text evidence="7">The sequence shown here is derived from an EMBL/GenBank/DDBJ whole genome shotgun (WGS) entry which is preliminary data.</text>
</comment>
<evidence type="ECO:0000256" key="6">
    <source>
        <dbReference type="SAM" id="Phobius"/>
    </source>
</evidence>
<feature type="transmembrane region" description="Helical" evidence="6">
    <location>
        <begin position="77"/>
        <end position="98"/>
    </location>
</feature>
<evidence type="ECO:0000256" key="1">
    <source>
        <dbReference type="ARBA" id="ARBA00004651"/>
    </source>
</evidence>
<keyword evidence="3 6" id="KW-0812">Transmembrane</keyword>
<dbReference type="GO" id="GO:0005886">
    <property type="term" value="C:plasma membrane"/>
    <property type="evidence" value="ECO:0007669"/>
    <property type="project" value="UniProtKB-SubCell"/>
</dbReference>
<dbReference type="InterPro" id="IPR001123">
    <property type="entry name" value="LeuE-type"/>
</dbReference>
<reference evidence="7 8" key="1">
    <citation type="submission" date="2020-08" db="EMBL/GenBank/DDBJ databases">
        <title>Genomic Encyclopedia of Type Strains, Phase IV (KMG-IV): sequencing the most valuable type-strain genomes for metagenomic binning, comparative biology and taxonomic classification.</title>
        <authorList>
            <person name="Goeker M."/>
        </authorList>
    </citation>
    <scope>NUCLEOTIDE SEQUENCE [LARGE SCALE GENOMIC DNA]</scope>
    <source>
        <strain evidence="7 8">DSM 102238</strain>
    </source>
</reference>
<keyword evidence="8" id="KW-1185">Reference proteome</keyword>
<evidence type="ECO:0000256" key="3">
    <source>
        <dbReference type="ARBA" id="ARBA00022692"/>
    </source>
</evidence>
<dbReference type="PANTHER" id="PTHR30086">
    <property type="entry name" value="ARGININE EXPORTER PROTEIN ARGO"/>
    <property type="match status" value="1"/>
</dbReference>
<organism evidence="7 8">
    <name type="scientific">Aureimonas pseudogalii</name>
    <dbReference type="NCBI Taxonomy" id="1744844"/>
    <lineage>
        <taxon>Bacteria</taxon>
        <taxon>Pseudomonadati</taxon>
        <taxon>Pseudomonadota</taxon>
        <taxon>Alphaproteobacteria</taxon>
        <taxon>Hyphomicrobiales</taxon>
        <taxon>Aurantimonadaceae</taxon>
        <taxon>Aureimonas</taxon>
    </lineage>
</organism>
<comment type="subcellular location">
    <subcellularLocation>
        <location evidence="1">Cell membrane</location>
        <topology evidence="1">Multi-pass membrane protein</topology>
    </subcellularLocation>
</comment>
<evidence type="ECO:0000313" key="7">
    <source>
        <dbReference type="EMBL" id="MBB3999813.1"/>
    </source>
</evidence>
<name>A0A7W6H757_9HYPH</name>
<keyword evidence="4 6" id="KW-1133">Transmembrane helix</keyword>
<dbReference type="EMBL" id="JACIEK010000012">
    <property type="protein sequence ID" value="MBB3999813.1"/>
    <property type="molecule type" value="Genomic_DNA"/>
</dbReference>
<feature type="transmembrane region" description="Helical" evidence="6">
    <location>
        <begin position="151"/>
        <end position="175"/>
    </location>
</feature>
<sequence>MSALTSAGPSFLAGLLLGLSLILAIGAQNAFVLRQGLRGEHVFAVCLVCALSDALLIAVGVTSLATVSAALPWMAPALRWGGAAFLLAYAARSLLAAFGAPERLVPEAGAAARPLRAAVGTALVLTFANPHVYLDTVVLIGTVSTRQDHPAAFGAGAVLASFLFFFALGFGARWLRPIFARARAWQILEIAIAAVMAALGLRLAFGG</sequence>
<evidence type="ECO:0000256" key="5">
    <source>
        <dbReference type="ARBA" id="ARBA00023136"/>
    </source>
</evidence>